<gene>
    <name evidence="9" type="ORF">ACY05_00200</name>
</gene>
<dbReference type="PRINTS" id="PR00507">
    <property type="entry name" value="N12N6MTFRASE"/>
</dbReference>
<dbReference type="InterPro" id="IPR011639">
    <property type="entry name" value="MethylTrfase_TaqI-like_dom"/>
</dbReference>
<evidence type="ECO:0000313" key="9">
    <source>
        <dbReference type="EMBL" id="KYC29054.1"/>
    </source>
</evidence>
<dbReference type="GO" id="GO:0009007">
    <property type="term" value="F:site-specific DNA-methyltransferase (adenine-specific) activity"/>
    <property type="evidence" value="ECO:0007669"/>
    <property type="project" value="UniProtKB-EC"/>
</dbReference>
<dbReference type="Proteomes" id="UP000243416">
    <property type="component" value="Unassembled WGS sequence"/>
</dbReference>
<proteinExistence type="predicted"/>
<sequence length="407" mass="46402">MSKVLNVTNRGQVFTPERIVRLMLSLRQRSGRVLEPSAGDGAFVAHLRNCVAIEFDARVAPAGALIQNFFAYPVTEKFSSVIGNPPYVRYQDIERETKALLDTSRFDGRSNLYLFFIEKAVQHLKPAGELIFIVPRDFIKLTAARRLNTWLFEHGTITHWIETGDQKIFRGAVPNCAIFRYELGNFSRATQWQVLGDTSWQKRTFTEMHGQLAFLEGGMTVPLSALFDVKVGAVSGADPAFIHPKGNLDFVCSKTRDTGETRRMFYNVQHKALVKHKTRLLARRIKSFDEGNWWKWGRAYHESESPRIYVNGKTRRPQPFFVHECTAYDGSVLALFPKYPDMDIARAAELLNTAVPWDHLGFVVDGRYQFSQRTLATVMLPEVFSELQKPALVRRKSVSAIVKRKIA</sequence>
<dbReference type="AlphaFoldDB" id="A0A656Z7P8"/>
<evidence type="ECO:0000256" key="2">
    <source>
        <dbReference type="ARBA" id="ARBA00022603"/>
    </source>
</evidence>
<name>A0A656Z7P8_9PROT</name>
<accession>A0A656Z7P8</accession>
<dbReference type="EMBL" id="LFZK01000001">
    <property type="protein sequence ID" value="KYC29054.1"/>
    <property type="molecule type" value="Genomic_DNA"/>
</dbReference>
<dbReference type="GO" id="GO:0003677">
    <property type="term" value="F:DNA binding"/>
    <property type="evidence" value="ECO:0007669"/>
    <property type="project" value="UniProtKB-KW"/>
</dbReference>
<feature type="domain" description="Type II methyltransferase M.TaqI-like" evidence="8">
    <location>
        <begin position="72"/>
        <end position="169"/>
    </location>
</feature>
<keyword evidence="10" id="KW-1185">Reference proteome</keyword>
<dbReference type="REBASE" id="228848">
    <property type="entry name" value="M.SdeCho1ORF10273P"/>
</dbReference>
<organism evidence="9 10">
    <name type="scientific">Sterolibacterium denitrificans</name>
    <dbReference type="NCBI Taxonomy" id="157592"/>
    <lineage>
        <taxon>Bacteria</taxon>
        <taxon>Pseudomonadati</taxon>
        <taxon>Pseudomonadota</taxon>
        <taxon>Betaproteobacteria</taxon>
        <taxon>Nitrosomonadales</taxon>
        <taxon>Sterolibacteriaceae</taxon>
        <taxon>Sterolibacterium</taxon>
    </lineage>
</organism>
<dbReference type="GO" id="GO:0032259">
    <property type="term" value="P:methylation"/>
    <property type="evidence" value="ECO:0007669"/>
    <property type="project" value="UniProtKB-KW"/>
</dbReference>
<evidence type="ECO:0000313" key="10">
    <source>
        <dbReference type="Proteomes" id="UP000243416"/>
    </source>
</evidence>
<dbReference type="OrthoDB" id="32195at2"/>
<evidence type="ECO:0000256" key="4">
    <source>
        <dbReference type="ARBA" id="ARBA00022691"/>
    </source>
</evidence>
<evidence type="ECO:0000256" key="5">
    <source>
        <dbReference type="ARBA" id="ARBA00022747"/>
    </source>
</evidence>
<evidence type="ECO:0000259" key="8">
    <source>
        <dbReference type="Pfam" id="PF07669"/>
    </source>
</evidence>
<dbReference type="InterPro" id="IPR002052">
    <property type="entry name" value="DNA_methylase_N6_adenine_CS"/>
</dbReference>
<keyword evidence="6" id="KW-0238">DNA-binding</keyword>
<dbReference type="SUPFAM" id="SSF53335">
    <property type="entry name" value="S-adenosyl-L-methionine-dependent methyltransferases"/>
    <property type="match status" value="1"/>
</dbReference>
<dbReference type="PROSITE" id="PS00092">
    <property type="entry name" value="N6_MTASE"/>
    <property type="match status" value="1"/>
</dbReference>
<evidence type="ECO:0000256" key="1">
    <source>
        <dbReference type="ARBA" id="ARBA00011900"/>
    </source>
</evidence>
<evidence type="ECO:0000256" key="6">
    <source>
        <dbReference type="ARBA" id="ARBA00023125"/>
    </source>
</evidence>
<keyword evidence="3 9" id="KW-0808">Transferase</keyword>
<dbReference type="Gene3D" id="3.40.50.150">
    <property type="entry name" value="Vaccinia Virus protein VP39"/>
    <property type="match status" value="1"/>
</dbReference>
<dbReference type="PANTHER" id="PTHR33841">
    <property type="entry name" value="DNA METHYLTRANSFERASE YEEA-RELATED"/>
    <property type="match status" value="1"/>
</dbReference>
<dbReference type="EC" id="2.1.1.72" evidence="1"/>
<keyword evidence="4" id="KW-0949">S-adenosyl-L-methionine</keyword>
<dbReference type="GO" id="GO:0009307">
    <property type="term" value="P:DNA restriction-modification system"/>
    <property type="evidence" value="ECO:0007669"/>
    <property type="project" value="UniProtKB-KW"/>
</dbReference>
<evidence type="ECO:0000256" key="7">
    <source>
        <dbReference type="ARBA" id="ARBA00047942"/>
    </source>
</evidence>
<dbReference type="InterPro" id="IPR029063">
    <property type="entry name" value="SAM-dependent_MTases_sf"/>
</dbReference>
<dbReference type="InterPro" id="IPR050953">
    <property type="entry name" value="N4_N6_ade-DNA_methylase"/>
</dbReference>
<keyword evidence="5" id="KW-0680">Restriction system</keyword>
<reference evidence="9 10" key="1">
    <citation type="journal article" date="2016" name="ISME J.">
        <title>Integrated multi-omics analyses reveal the biochemical mechanisms and phylogenetic relevance of anaerobic androgen biodegradation in the environment.</title>
        <authorList>
            <person name="Yang F.C."/>
            <person name="Chen Y.L."/>
            <person name="Tang S.L."/>
            <person name="Yu C.P."/>
            <person name="Wang P.H."/>
            <person name="Ismail W."/>
            <person name="Wang C.H."/>
            <person name="Ding J.Y."/>
            <person name="Yang C.Y."/>
            <person name="Yang C.Y."/>
            <person name="Chiang Y.R."/>
        </authorList>
    </citation>
    <scope>NUCLEOTIDE SEQUENCE [LARGE SCALE GENOMIC DNA]</scope>
    <source>
        <strain evidence="9 10">DSM 13999</strain>
    </source>
</reference>
<comment type="catalytic activity">
    <reaction evidence="7">
        <text>a 2'-deoxyadenosine in DNA + S-adenosyl-L-methionine = an N(6)-methyl-2'-deoxyadenosine in DNA + S-adenosyl-L-homocysteine + H(+)</text>
        <dbReference type="Rhea" id="RHEA:15197"/>
        <dbReference type="Rhea" id="RHEA-COMP:12418"/>
        <dbReference type="Rhea" id="RHEA-COMP:12419"/>
        <dbReference type="ChEBI" id="CHEBI:15378"/>
        <dbReference type="ChEBI" id="CHEBI:57856"/>
        <dbReference type="ChEBI" id="CHEBI:59789"/>
        <dbReference type="ChEBI" id="CHEBI:90615"/>
        <dbReference type="ChEBI" id="CHEBI:90616"/>
        <dbReference type="EC" id="2.1.1.72"/>
    </reaction>
</comment>
<keyword evidence="2 9" id="KW-0489">Methyltransferase</keyword>
<dbReference type="Pfam" id="PF07669">
    <property type="entry name" value="Eco57I"/>
    <property type="match status" value="1"/>
</dbReference>
<comment type="caution">
    <text evidence="9">The sequence shown here is derived from an EMBL/GenBank/DDBJ whole genome shotgun (WGS) entry which is preliminary data.</text>
</comment>
<evidence type="ECO:0000256" key="3">
    <source>
        <dbReference type="ARBA" id="ARBA00022679"/>
    </source>
</evidence>
<dbReference type="RefSeq" id="WP_067169165.1">
    <property type="nucleotide sequence ID" value="NZ_LFZK01000001.1"/>
</dbReference>
<protein>
    <recommendedName>
        <fullName evidence="1">site-specific DNA-methyltransferase (adenine-specific)</fullName>
        <ecNumber evidence="1">2.1.1.72</ecNumber>
    </recommendedName>
</protein>
<dbReference type="PANTHER" id="PTHR33841:SF6">
    <property type="entry name" value="TYPE II METHYLTRANSFERASE M.HINDII"/>
    <property type="match status" value="1"/>
</dbReference>